<evidence type="ECO:0000313" key="5">
    <source>
        <dbReference type="Proteomes" id="UP001595897"/>
    </source>
</evidence>
<keyword evidence="2" id="KW-0547">Nucleotide-binding</keyword>
<keyword evidence="2" id="KW-0067">ATP-binding</keyword>
<organism evidence="4 5">
    <name type="scientific">Glaciecola siphonariae</name>
    <dbReference type="NCBI Taxonomy" id="521012"/>
    <lineage>
        <taxon>Bacteria</taxon>
        <taxon>Pseudomonadati</taxon>
        <taxon>Pseudomonadota</taxon>
        <taxon>Gammaproteobacteria</taxon>
        <taxon>Alteromonadales</taxon>
        <taxon>Alteromonadaceae</taxon>
        <taxon>Glaciecola</taxon>
    </lineage>
</organism>
<dbReference type="Gene3D" id="3.30.1490.20">
    <property type="entry name" value="ATP-grasp fold, A domain"/>
    <property type="match status" value="1"/>
</dbReference>
<reference evidence="5" key="1">
    <citation type="journal article" date="2019" name="Int. J. Syst. Evol. Microbiol.">
        <title>The Global Catalogue of Microorganisms (GCM) 10K type strain sequencing project: providing services to taxonomists for standard genome sequencing and annotation.</title>
        <authorList>
            <consortium name="The Broad Institute Genomics Platform"/>
            <consortium name="The Broad Institute Genome Sequencing Center for Infectious Disease"/>
            <person name="Wu L."/>
            <person name="Ma J."/>
        </authorList>
    </citation>
    <scope>NUCLEOTIDE SEQUENCE [LARGE SCALE GENOMIC DNA]</scope>
    <source>
        <strain evidence="5">KACC 12507</strain>
    </source>
</reference>
<dbReference type="Pfam" id="PF08443">
    <property type="entry name" value="RimK"/>
    <property type="match status" value="1"/>
</dbReference>
<dbReference type="Pfam" id="PF14401">
    <property type="entry name" value="RLAN"/>
    <property type="match status" value="1"/>
</dbReference>
<dbReference type="InterPro" id="IPR013815">
    <property type="entry name" value="ATP_grasp_subdomain_1"/>
</dbReference>
<dbReference type="PANTHER" id="PTHR21621">
    <property type="entry name" value="RIBOSOMAL PROTEIN S6 MODIFICATION PROTEIN"/>
    <property type="match status" value="1"/>
</dbReference>
<dbReference type="SUPFAM" id="SSF56059">
    <property type="entry name" value="Glutathione synthetase ATP-binding domain-like"/>
    <property type="match status" value="1"/>
</dbReference>
<dbReference type="PANTHER" id="PTHR21621:SF0">
    <property type="entry name" value="BETA-CITRYLGLUTAMATE SYNTHASE B-RELATED"/>
    <property type="match status" value="1"/>
</dbReference>
<evidence type="ECO:0000256" key="1">
    <source>
        <dbReference type="ARBA" id="ARBA00023211"/>
    </source>
</evidence>
<evidence type="ECO:0000256" key="2">
    <source>
        <dbReference type="PROSITE-ProRule" id="PRU00409"/>
    </source>
</evidence>
<dbReference type="InterPro" id="IPR025839">
    <property type="entry name" value="RLAN_dom"/>
</dbReference>
<feature type="domain" description="ATP-grasp" evidence="3">
    <location>
        <begin position="303"/>
        <end position="495"/>
    </location>
</feature>
<dbReference type="RefSeq" id="WP_382405975.1">
    <property type="nucleotide sequence ID" value="NZ_JBHSGU010000002.1"/>
</dbReference>
<keyword evidence="1" id="KW-0464">Manganese</keyword>
<proteinExistence type="predicted"/>
<accession>A0ABV9LRV2</accession>
<keyword evidence="5" id="KW-1185">Reference proteome</keyword>
<dbReference type="PROSITE" id="PS50975">
    <property type="entry name" value="ATP_GRASP"/>
    <property type="match status" value="1"/>
</dbReference>
<evidence type="ECO:0000259" key="3">
    <source>
        <dbReference type="PROSITE" id="PS50975"/>
    </source>
</evidence>
<name>A0ABV9LRV2_9ALTE</name>
<comment type="caution">
    <text evidence="4">The sequence shown here is derived from an EMBL/GenBank/DDBJ whole genome shotgun (WGS) entry which is preliminary data.</text>
</comment>
<dbReference type="EMBL" id="JBHSGU010000002">
    <property type="protein sequence ID" value="MFC4699221.1"/>
    <property type="molecule type" value="Genomic_DNA"/>
</dbReference>
<sequence>MIHTIVVVDSASNFADAIPDLGVPVIDFNQYLSDYPKKGEPKTRVINLCATDLYLSRGYYCSLLSEARQHRVLPSVNAINDLIIRSEDAQFDSHQITLPQHICSGLFDQTADGKSANESDALTDKTVLAYFGHTEDSAYQRIAKYAFERFPVPILSLSVTVHHNVTSLSVKLVSIESLAPAQQSILFSRTQQFIATNWRKTSPKKRARWDMVILYNPDEKTPPSDRKSLKNFVKAAQQVGIHAELITPKQLGLISQYDALFIRETTRIDHHTYHAARKAEQEGLVVMDDATSILRCCNKVFLQDAFTYNKVPAPKSAFVSVNDEGSRARLIEQFGFPMVLKLPESSFSIGVFKVDDEAQLKDKLDLMLAQSALVLIQEFIFTEYDWRIGVLNGRAIYACRYYMARNHWQIYNHSSKKNFSGTFETLPTFEVPKPVLDAAIKASAIVGRGLYGVDVKQSNNQVYVIEVNDNPSLESKVEDLYLGKELYMIIMQEFANRLEARGR</sequence>
<dbReference type="Gene3D" id="3.30.470.20">
    <property type="entry name" value="ATP-grasp fold, B domain"/>
    <property type="match status" value="1"/>
</dbReference>
<evidence type="ECO:0000313" key="4">
    <source>
        <dbReference type="EMBL" id="MFC4699221.1"/>
    </source>
</evidence>
<dbReference type="Proteomes" id="UP001595897">
    <property type="component" value="Unassembled WGS sequence"/>
</dbReference>
<gene>
    <name evidence="4" type="ORF">ACFO4O_03500</name>
</gene>
<protein>
    <submittedName>
        <fullName evidence="4">RimK family protein</fullName>
    </submittedName>
</protein>
<dbReference type="InterPro" id="IPR011761">
    <property type="entry name" value="ATP-grasp"/>
</dbReference>
<dbReference type="InterPro" id="IPR013651">
    <property type="entry name" value="ATP-grasp_RimK-type"/>
</dbReference>